<protein>
    <recommendedName>
        <fullName evidence="3 8">Exocyst complex component 2</fullName>
    </recommendedName>
</protein>
<dbReference type="GO" id="GO:0006887">
    <property type="term" value="P:exocytosis"/>
    <property type="evidence" value="ECO:0007669"/>
    <property type="project" value="UniProtKB-KW"/>
</dbReference>
<dbReference type="PANTHER" id="PTHR13043:SF1">
    <property type="entry name" value="EXOCYST COMPLEX COMPONENT 2"/>
    <property type="match status" value="1"/>
</dbReference>
<dbReference type="SUPFAM" id="SSF81296">
    <property type="entry name" value="E set domains"/>
    <property type="match status" value="1"/>
</dbReference>
<dbReference type="InterPro" id="IPR014756">
    <property type="entry name" value="Ig_E-set"/>
</dbReference>
<dbReference type="PANTHER" id="PTHR13043">
    <property type="entry name" value="EXOCYST COMPLEX COMPONENT SEC5"/>
    <property type="match status" value="1"/>
</dbReference>
<evidence type="ECO:0000256" key="2">
    <source>
        <dbReference type="ARBA" id="ARBA00010578"/>
    </source>
</evidence>
<feature type="domain" description="Exocyst complex component EXOC2/Sec5 N-terminal" evidence="10">
    <location>
        <begin position="127"/>
        <end position="397"/>
    </location>
</feature>
<dbReference type="Proteomes" id="UP000001307">
    <property type="component" value="Unassembled WGS sequence"/>
</dbReference>
<dbReference type="EMBL" id="FN653085">
    <property type="protein sequence ID" value="CBY11480.1"/>
    <property type="molecule type" value="Genomic_DNA"/>
</dbReference>
<dbReference type="InterPro" id="IPR039481">
    <property type="entry name" value="EXOC2/Sec5_N_dom"/>
</dbReference>
<evidence type="ECO:0000256" key="1">
    <source>
        <dbReference type="ARBA" id="ARBA00002660"/>
    </source>
</evidence>
<evidence type="ECO:0000256" key="8">
    <source>
        <dbReference type="RuleBase" id="RU365069"/>
    </source>
</evidence>
<dbReference type="GO" id="GO:0015031">
    <property type="term" value="P:protein transport"/>
    <property type="evidence" value="ECO:0007669"/>
    <property type="project" value="UniProtKB-KW"/>
</dbReference>
<keyword evidence="6 8" id="KW-0653">Protein transport</keyword>
<feature type="domain" description="IPT/TIG" evidence="9">
    <location>
        <begin position="6"/>
        <end position="78"/>
    </location>
</feature>
<dbReference type="FunCoup" id="E4XNP2">
    <property type="interactions" value="896"/>
</dbReference>
<evidence type="ECO:0000256" key="6">
    <source>
        <dbReference type="ARBA" id="ARBA00022927"/>
    </source>
</evidence>
<evidence type="ECO:0000256" key="7">
    <source>
        <dbReference type="ARBA" id="ARBA00062534"/>
    </source>
</evidence>
<dbReference type="Gene3D" id="2.60.40.10">
    <property type="entry name" value="Immunoglobulins"/>
    <property type="match status" value="1"/>
</dbReference>
<dbReference type="Pfam" id="PF01833">
    <property type="entry name" value="TIG"/>
    <property type="match status" value="1"/>
</dbReference>
<comment type="similarity">
    <text evidence="2 8">Belongs to the SEC5 family.</text>
</comment>
<evidence type="ECO:0000256" key="4">
    <source>
        <dbReference type="ARBA" id="ARBA00022448"/>
    </source>
</evidence>
<evidence type="ECO:0000313" key="11">
    <source>
        <dbReference type="EMBL" id="CBY11480.1"/>
    </source>
</evidence>
<keyword evidence="4 8" id="KW-0813">Transport</keyword>
<dbReference type="Pfam" id="PF15469">
    <property type="entry name" value="Sec5"/>
    <property type="match status" value="2"/>
</dbReference>
<reference evidence="11" key="1">
    <citation type="journal article" date="2010" name="Science">
        <title>Plasticity of animal genome architecture unmasked by rapid evolution of a pelagic tunicate.</title>
        <authorList>
            <person name="Denoeud F."/>
            <person name="Henriet S."/>
            <person name="Mungpakdee S."/>
            <person name="Aury J.M."/>
            <person name="Da Silva C."/>
            <person name="Brinkmann H."/>
            <person name="Mikhaleva J."/>
            <person name="Olsen L.C."/>
            <person name="Jubin C."/>
            <person name="Canestro C."/>
            <person name="Bouquet J.M."/>
            <person name="Danks G."/>
            <person name="Poulain J."/>
            <person name="Campsteijn C."/>
            <person name="Adamski M."/>
            <person name="Cross I."/>
            <person name="Yadetie F."/>
            <person name="Muffato M."/>
            <person name="Louis A."/>
            <person name="Butcher S."/>
            <person name="Tsagkogeorga G."/>
            <person name="Konrad A."/>
            <person name="Singh S."/>
            <person name="Jensen M.F."/>
            <person name="Cong E.H."/>
            <person name="Eikeseth-Otteraa H."/>
            <person name="Noel B."/>
            <person name="Anthouard V."/>
            <person name="Porcel B.M."/>
            <person name="Kachouri-Lafond R."/>
            <person name="Nishino A."/>
            <person name="Ugolini M."/>
            <person name="Chourrout P."/>
            <person name="Nishida H."/>
            <person name="Aasland R."/>
            <person name="Huzurbazar S."/>
            <person name="Westhof E."/>
            <person name="Delsuc F."/>
            <person name="Lehrach H."/>
            <person name="Reinhardt R."/>
            <person name="Weissenbach J."/>
            <person name="Roy S.W."/>
            <person name="Artiguenave F."/>
            <person name="Postlethwait J.H."/>
            <person name="Manak J.R."/>
            <person name="Thompson E.M."/>
            <person name="Jaillon O."/>
            <person name="Du Pasquier L."/>
            <person name="Boudinot P."/>
            <person name="Liberles D.A."/>
            <person name="Volff J.N."/>
            <person name="Philippe H."/>
            <person name="Lenhard B."/>
            <person name="Roest Crollius H."/>
            <person name="Wincker P."/>
            <person name="Chourrout D."/>
        </authorList>
    </citation>
    <scope>NUCLEOTIDE SEQUENCE [LARGE SCALE GENOMIC DNA]</scope>
</reference>
<sequence>MSDVVPDVTGISPKEAKPGTKLTIRGNNFGRSASDLVAVYVCGKNCSSSAEWQSERKIICRVAADCEGRGSVVVQTKRGPGKCQIQFTALKSTPLGSLEQSAVWVDEAPGAGAFSRSERGSIRPTTQDPLGLKKIADRPLQTEHIRLFPGQSPDPGNEQFSPTWFLLHHHKSTSFQDLKKGLVNLTQISRGGVVPQATTAQSASMSHIKDSLPIFFEVHEALNSIHGQMSKGGQSSGMQNAQQVKPDMTDNLLGLLKKAESRSYNLFEDVLTQKDKADKIRNTLAVLQRFKLLFFLPGRVNELKEDILDVDKFSQVVSDVDKVRSLFRDTKVPAFQKVMKELNNSVGSLQTHLQEKLFESSVRTDQNQTQIVRQLIELGATGDPTWDALQTSLRSMRTKNFASLKKAQLRWDVETTSARRECISSFVEEILILFKCVLPDLWKLWNRYSNGTLISNDPQQSSKLKQLASTHAKDVKRLFSDEILHGVSMIRAAVLHETLQAKNATEAAERREYGIWPEPCQSAVNAATINRLLQICREIDFKGIYGSDHIKELCFDFRVQTIRLLMEELLEEIKSLKHQEDWELLADGGTNLPKMFVSAVDEFCLLVREPVKRFASEENIFDRIQVETELRSLMASILCQFPVTLSQLATMEAPQNLKKMWPSGAMRLVTVLSNSIHSRVTKINHIEESLTKVGFPDARKVLFINLFIFNIFQVCVTVQRKFAELDNRLIEGYLETRRDPIVCAVEPGMYAGMFDWGACPRPTQVRPYVKLCLIEVVAVHAELHSVSQKLLASVLPKVIDGLGDEFVRLLGSVSKFSAHGGLQARIEIRAIEECTALYSSPRSKELFEEALKLLPSVPGNEERQLEEQIMQNFRKQMHIQLMALRDQ</sequence>
<comment type="subunit">
    <text evidence="8">Component of the exocyst complex.</text>
</comment>
<evidence type="ECO:0000256" key="5">
    <source>
        <dbReference type="ARBA" id="ARBA00022483"/>
    </source>
</evidence>
<dbReference type="OrthoDB" id="26242at2759"/>
<comment type="subunit">
    <text evidence="7">The exocyst complex is composed of EXOC1, EXOC2, EXOC3, EXOC4, EXOC5, EXOC6, EXOC7 and EXOC8. Interacts with EXOC3L1. Interacts with GNEFR/DELGEF; this interaction occurs only in the presence of magnesium or manganese and is stimulated by dCTP or GTP. Interacts with RALA and RALB. Interacts with ARL13B; regulates ARL13B localization to the cilium membrane.</text>
</comment>
<dbReference type="InterPro" id="IPR013783">
    <property type="entry name" value="Ig-like_fold"/>
</dbReference>
<evidence type="ECO:0000259" key="9">
    <source>
        <dbReference type="Pfam" id="PF01833"/>
    </source>
</evidence>
<accession>E4XNP2</accession>
<dbReference type="InParanoid" id="E4XNP2"/>
<feature type="domain" description="Exocyst complex component EXOC2/Sec5 N-terminal" evidence="10">
    <location>
        <begin position="407"/>
        <end position="883"/>
    </location>
</feature>
<name>E4XNP2_OIKDI</name>
<keyword evidence="12" id="KW-1185">Reference proteome</keyword>
<organism evidence="11">
    <name type="scientific">Oikopleura dioica</name>
    <name type="common">Tunicate</name>
    <dbReference type="NCBI Taxonomy" id="34765"/>
    <lineage>
        <taxon>Eukaryota</taxon>
        <taxon>Metazoa</taxon>
        <taxon>Chordata</taxon>
        <taxon>Tunicata</taxon>
        <taxon>Appendicularia</taxon>
        <taxon>Copelata</taxon>
        <taxon>Oikopleuridae</taxon>
        <taxon>Oikopleura</taxon>
    </lineage>
</organism>
<dbReference type="FunFam" id="2.60.40.10:FF:000196">
    <property type="entry name" value="Exocyst complex component 2"/>
    <property type="match status" value="1"/>
</dbReference>
<evidence type="ECO:0000313" key="12">
    <source>
        <dbReference type="Proteomes" id="UP000001307"/>
    </source>
</evidence>
<dbReference type="InterPro" id="IPR029175">
    <property type="entry name" value="EXOC2/Sec5"/>
</dbReference>
<evidence type="ECO:0000256" key="3">
    <source>
        <dbReference type="ARBA" id="ARBA00017526"/>
    </source>
</evidence>
<dbReference type="GO" id="GO:0006893">
    <property type="term" value="P:Golgi to plasma membrane transport"/>
    <property type="evidence" value="ECO:0007669"/>
    <property type="project" value="UniProtKB-UniRule"/>
</dbReference>
<evidence type="ECO:0000259" key="10">
    <source>
        <dbReference type="Pfam" id="PF15469"/>
    </source>
</evidence>
<dbReference type="GO" id="GO:0000145">
    <property type="term" value="C:exocyst"/>
    <property type="evidence" value="ECO:0007669"/>
    <property type="project" value="UniProtKB-UniRule"/>
</dbReference>
<comment type="function">
    <text evidence="1 8">Component of the exocyst complex involved in the docking of exocytic vesicles with fusion sites on the plasma membrane.</text>
</comment>
<dbReference type="InterPro" id="IPR002909">
    <property type="entry name" value="IPT_dom"/>
</dbReference>
<gene>
    <name evidence="11" type="ORF">GSOID_T00016643001</name>
</gene>
<proteinExistence type="inferred from homology"/>
<dbReference type="AlphaFoldDB" id="E4XNP2"/>
<keyword evidence="5 8" id="KW-0268">Exocytosis</keyword>